<name>A0A1V0SEY0_9VIRU</name>
<proteinExistence type="predicted"/>
<sequence length="338" mass="40843">MYNINFPWKLYPVNNYKNIMSEYDHYKIYKKNTLKFYNFISNYKTYDTIDYNNLILYLCIGNPMDEYYYCTNNAIGCQWQQLFPMYLENHKNVLLMIITPDISYLNNEPLFMKNTKHYGWTKKNTNTYISLKYKVVVKIFITPFITLDNENNNNINILNNTTNKKILNIINSLIQTEQDKIFISNFYTKFTDFINFMNGLVICNYLAVFNSPIYEKYNDFYFCEELKKIMNKHLLLTWTYDLKNTESIIYCILNKLYLNTSKINYCDNKYFNIIYLNNKPVMNFIIINEKGYLDEINVLQVDKFTDFKNIAKYRRIICMDINNCIILKNKMKCYINII</sequence>
<evidence type="ECO:0000313" key="1">
    <source>
        <dbReference type="EMBL" id="ARF10272.1"/>
    </source>
</evidence>
<accession>A0A1V0SEY0</accession>
<protein>
    <submittedName>
        <fullName evidence="1">Uncharacterized protein</fullName>
    </submittedName>
</protein>
<dbReference type="EMBL" id="KY684103">
    <property type="protein sequence ID" value="ARF10272.1"/>
    <property type="molecule type" value="Genomic_DNA"/>
</dbReference>
<organism evidence="1">
    <name type="scientific">Hokovirus HKV1</name>
    <dbReference type="NCBI Taxonomy" id="1977638"/>
    <lineage>
        <taxon>Viruses</taxon>
        <taxon>Varidnaviria</taxon>
        <taxon>Bamfordvirae</taxon>
        <taxon>Nucleocytoviricota</taxon>
        <taxon>Megaviricetes</taxon>
        <taxon>Imitervirales</taxon>
        <taxon>Mimiviridae</taxon>
        <taxon>Klosneuvirinae</taxon>
        <taxon>Hokovirus</taxon>
    </lineage>
</organism>
<reference evidence="1" key="1">
    <citation type="journal article" date="2017" name="Science">
        <title>Giant viruses with an expanded complement of translation system components.</title>
        <authorList>
            <person name="Schulz F."/>
            <person name="Yutin N."/>
            <person name="Ivanova N.N."/>
            <person name="Ortega D.R."/>
            <person name="Lee T.K."/>
            <person name="Vierheilig J."/>
            <person name="Daims H."/>
            <person name="Horn M."/>
            <person name="Wagner M."/>
            <person name="Jensen G.J."/>
            <person name="Kyrpides N.C."/>
            <person name="Koonin E.V."/>
            <person name="Woyke T."/>
        </authorList>
    </citation>
    <scope>NUCLEOTIDE SEQUENCE</scope>
    <source>
        <strain evidence="1">HKV1</strain>
    </source>
</reference>
<gene>
    <name evidence="1" type="ORF">Hokovirus_1_151</name>
</gene>